<feature type="region of interest" description="Disordered" evidence="1">
    <location>
        <begin position="255"/>
        <end position="303"/>
    </location>
</feature>
<gene>
    <name evidence="2" type="ORF">B0H16DRAFT_1810504</name>
</gene>
<feature type="compositionally biased region" description="Low complexity" evidence="1">
    <location>
        <begin position="291"/>
        <end position="303"/>
    </location>
</feature>
<keyword evidence="3" id="KW-1185">Reference proteome</keyword>
<dbReference type="Proteomes" id="UP001215598">
    <property type="component" value="Unassembled WGS sequence"/>
</dbReference>
<feature type="compositionally biased region" description="Pro residues" evidence="1">
    <location>
        <begin position="257"/>
        <end position="271"/>
    </location>
</feature>
<evidence type="ECO:0000256" key="1">
    <source>
        <dbReference type="SAM" id="MobiDB-lite"/>
    </source>
</evidence>
<name>A0AAD7H689_9AGAR</name>
<comment type="caution">
    <text evidence="2">The sequence shown here is derived from an EMBL/GenBank/DDBJ whole genome shotgun (WGS) entry which is preliminary data.</text>
</comment>
<dbReference type="AlphaFoldDB" id="A0AAD7H689"/>
<evidence type="ECO:0000313" key="3">
    <source>
        <dbReference type="Proteomes" id="UP001215598"/>
    </source>
</evidence>
<feature type="compositionally biased region" description="Low complexity" evidence="1">
    <location>
        <begin position="212"/>
        <end position="223"/>
    </location>
</feature>
<proteinExistence type="predicted"/>
<reference evidence="2" key="1">
    <citation type="submission" date="2023-03" db="EMBL/GenBank/DDBJ databases">
        <title>Massive genome expansion in bonnet fungi (Mycena s.s.) driven by repeated elements and novel gene families across ecological guilds.</title>
        <authorList>
            <consortium name="Lawrence Berkeley National Laboratory"/>
            <person name="Harder C.B."/>
            <person name="Miyauchi S."/>
            <person name="Viragh M."/>
            <person name="Kuo A."/>
            <person name="Thoen E."/>
            <person name="Andreopoulos B."/>
            <person name="Lu D."/>
            <person name="Skrede I."/>
            <person name="Drula E."/>
            <person name="Henrissat B."/>
            <person name="Morin E."/>
            <person name="Kohler A."/>
            <person name="Barry K."/>
            <person name="LaButti K."/>
            <person name="Morin E."/>
            <person name="Salamov A."/>
            <person name="Lipzen A."/>
            <person name="Mereny Z."/>
            <person name="Hegedus B."/>
            <person name="Baldrian P."/>
            <person name="Stursova M."/>
            <person name="Weitz H."/>
            <person name="Taylor A."/>
            <person name="Grigoriev I.V."/>
            <person name="Nagy L.G."/>
            <person name="Martin F."/>
            <person name="Kauserud H."/>
        </authorList>
    </citation>
    <scope>NUCLEOTIDE SEQUENCE</scope>
    <source>
        <strain evidence="2">CBHHK182m</strain>
    </source>
</reference>
<feature type="region of interest" description="Disordered" evidence="1">
    <location>
        <begin position="156"/>
        <end position="180"/>
    </location>
</feature>
<sequence>MWVKEILAAEPPYLVRVRHSRPGQIPTAARLRPPNPTRAHTSCALSVPHPTSTSSLPFAQQCPVGVYVAAGIAFKEFVYEPHIAPRVERWVEEFLTKRQARRARRVVAVPTECNYGLGADDAGTGTGTDTGDGKSTYNLKSLVENEVRQWGAQVGEGAGSGLRHRRRVPAPGTGSSSIAGSALDESNVIIPYSPMSPTHVHVLFDPATDALSPSPTSVSGASSRVPTNRRSRAPRPRPSPLYADATHLCLVHLLPLPKRPTPSTPPTPTPMPEQEQQPSPPHTTSPPSPSRTPSTSTSRTSSCYMRLPLLRPLRPSRIREFSELSWHSHSPFVLSPELRTFSPEFRTLSSMSSPAQSPFVLSEELRTLSSESESEFGE</sequence>
<dbReference type="EMBL" id="JARKIB010000344">
    <property type="protein sequence ID" value="KAJ7713397.1"/>
    <property type="molecule type" value="Genomic_DNA"/>
</dbReference>
<feature type="region of interest" description="Disordered" evidence="1">
    <location>
        <begin position="349"/>
        <end position="378"/>
    </location>
</feature>
<evidence type="ECO:0000313" key="2">
    <source>
        <dbReference type="EMBL" id="KAJ7713397.1"/>
    </source>
</evidence>
<feature type="region of interest" description="Disordered" evidence="1">
    <location>
        <begin position="210"/>
        <end position="241"/>
    </location>
</feature>
<organism evidence="2 3">
    <name type="scientific">Mycena metata</name>
    <dbReference type="NCBI Taxonomy" id="1033252"/>
    <lineage>
        <taxon>Eukaryota</taxon>
        <taxon>Fungi</taxon>
        <taxon>Dikarya</taxon>
        <taxon>Basidiomycota</taxon>
        <taxon>Agaricomycotina</taxon>
        <taxon>Agaricomycetes</taxon>
        <taxon>Agaricomycetidae</taxon>
        <taxon>Agaricales</taxon>
        <taxon>Marasmiineae</taxon>
        <taxon>Mycenaceae</taxon>
        <taxon>Mycena</taxon>
    </lineage>
</organism>
<protein>
    <submittedName>
        <fullName evidence="2">Uncharacterized protein</fullName>
    </submittedName>
</protein>
<feature type="compositionally biased region" description="Pro residues" evidence="1">
    <location>
        <begin position="278"/>
        <end position="290"/>
    </location>
</feature>
<accession>A0AAD7H689</accession>